<evidence type="ECO:0000256" key="3">
    <source>
        <dbReference type="PROSITE-ProRule" id="PRU10139"/>
    </source>
</evidence>
<dbReference type="CDD" id="cd07564">
    <property type="entry name" value="nitrilases_CHs"/>
    <property type="match status" value="1"/>
</dbReference>
<dbReference type="PROSITE" id="PS00920">
    <property type="entry name" value="NITRIL_CHT_1"/>
    <property type="match status" value="1"/>
</dbReference>
<evidence type="ECO:0000313" key="6">
    <source>
        <dbReference type="Proteomes" id="UP000019132"/>
    </source>
</evidence>
<proteinExistence type="inferred from homology"/>
<dbReference type="Pfam" id="PF00795">
    <property type="entry name" value="CN_hydrolase"/>
    <property type="match status" value="1"/>
</dbReference>
<reference evidence="6" key="1">
    <citation type="journal article" date="2010" name="Genome Biol.">
        <title>Genome sequence of the necrotrophic plant pathogen Pythium ultimum reveals original pathogenicity mechanisms and effector repertoire.</title>
        <authorList>
            <person name="Levesque C.A."/>
            <person name="Brouwer H."/>
            <person name="Cano L."/>
            <person name="Hamilton J.P."/>
            <person name="Holt C."/>
            <person name="Huitema E."/>
            <person name="Raffaele S."/>
            <person name="Robideau G.P."/>
            <person name="Thines M."/>
            <person name="Win J."/>
            <person name="Zerillo M.M."/>
            <person name="Beakes G.W."/>
            <person name="Boore J.L."/>
            <person name="Busam D."/>
            <person name="Dumas B."/>
            <person name="Ferriera S."/>
            <person name="Fuerstenberg S.I."/>
            <person name="Gachon C.M."/>
            <person name="Gaulin E."/>
            <person name="Govers F."/>
            <person name="Grenville-Briggs L."/>
            <person name="Horner N."/>
            <person name="Hostetler J."/>
            <person name="Jiang R.H."/>
            <person name="Johnson J."/>
            <person name="Krajaejun T."/>
            <person name="Lin H."/>
            <person name="Meijer H.J."/>
            <person name="Moore B."/>
            <person name="Morris P."/>
            <person name="Phuntmart V."/>
            <person name="Puiu D."/>
            <person name="Shetty J."/>
            <person name="Stajich J.E."/>
            <person name="Tripathy S."/>
            <person name="Wawra S."/>
            <person name="van West P."/>
            <person name="Whitty B.R."/>
            <person name="Coutinho P.M."/>
            <person name="Henrissat B."/>
            <person name="Martin F."/>
            <person name="Thomas P.D."/>
            <person name="Tyler B.M."/>
            <person name="De Vries R.P."/>
            <person name="Kamoun S."/>
            <person name="Yandell M."/>
            <person name="Tisserat N."/>
            <person name="Buell C.R."/>
        </authorList>
    </citation>
    <scope>NUCLEOTIDE SEQUENCE</scope>
    <source>
        <strain evidence="6">DAOM:BR144</strain>
    </source>
</reference>
<dbReference type="GO" id="GO:0016836">
    <property type="term" value="F:hydro-lyase activity"/>
    <property type="evidence" value="ECO:0007669"/>
    <property type="project" value="UniProtKB-ARBA"/>
</dbReference>
<dbReference type="OMA" id="CVEPKQF"/>
<keyword evidence="2" id="KW-0378">Hydrolase</keyword>
<dbReference type="GO" id="GO:0000257">
    <property type="term" value="F:nitrilase activity"/>
    <property type="evidence" value="ECO:0007669"/>
    <property type="project" value="UniProtKB-ARBA"/>
</dbReference>
<dbReference type="InterPro" id="IPR000132">
    <property type="entry name" value="Nitrilase/CN_hydratase_CS"/>
</dbReference>
<accession>K3WP42</accession>
<dbReference type="STRING" id="431595.K3WP42"/>
<evidence type="ECO:0000256" key="1">
    <source>
        <dbReference type="ARBA" id="ARBA00008129"/>
    </source>
</evidence>
<evidence type="ECO:0000313" key="5">
    <source>
        <dbReference type="EnsemblProtists" id="PYU1_T006734"/>
    </source>
</evidence>
<comment type="similarity">
    <text evidence="1">Belongs to the carbon-nitrogen hydrolase superfamily. Nitrilase family.</text>
</comment>
<keyword evidence="6" id="KW-1185">Reference proteome</keyword>
<dbReference type="InterPro" id="IPR003010">
    <property type="entry name" value="C-N_Hydrolase"/>
</dbReference>
<dbReference type="PROSITE" id="PS00921">
    <property type="entry name" value="NITRIL_CHT_2"/>
    <property type="match status" value="1"/>
</dbReference>
<dbReference type="InterPro" id="IPR036526">
    <property type="entry name" value="C-N_Hydrolase_sf"/>
</dbReference>
<dbReference type="PROSITE" id="PS50263">
    <property type="entry name" value="CN_HYDROLASE"/>
    <property type="match status" value="1"/>
</dbReference>
<dbReference type="InParanoid" id="K3WP42"/>
<reference evidence="6" key="2">
    <citation type="submission" date="2010-04" db="EMBL/GenBank/DDBJ databases">
        <authorList>
            <person name="Buell R."/>
            <person name="Hamilton J."/>
            <person name="Hostetler J."/>
        </authorList>
    </citation>
    <scope>NUCLEOTIDE SEQUENCE [LARGE SCALE GENOMIC DNA]</scope>
    <source>
        <strain evidence="6">DAOM:BR144</strain>
    </source>
</reference>
<dbReference type="PANTHER" id="PTHR46044">
    <property type="entry name" value="NITRILASE"/>
    <property type="match status" value="1"/>
</dbReference>
<dbReference type="Proteomes" id="UP000019132">
    <property type="component" value="Unassembled WGS sequence"/>
</dbReference>
<organism evidence="5 6">
    <name type="scientific">Globisporangium ultimum (strain ATCC 200006 / CBS 805.95 / DAOM BR144)</name>
    <name type="common">Pythium ultimum</name>
    <dbReference type="NCBI Taxonomy" id="431595"/>
    <lineage>
        <taxon>Eukaryota</taxon>
        <taxon>Sar</taxon>
        <taxon>Stramenopiles</taxon>
        <taxon>Oomycota</taxon>
        <taxon>Peronosporomycetes</taxon>
        <taxon>Pythiales</taxon>
        <taxon>Pythiaceae</taxon>
        <taxon>Globisporangium</taxon>
    </lineage>
</organism>
<dbReference type="EnsemblProtists" id="PYU1_T006734">
    <property type="protein sequence ID" value="PYU1_T006734"/>
    <property type="gene ID" value="PYU1_G006721"/>
</dbReference>
<dbReference type="eggNOG" id="KOG0805">
    <property type="taxonomic scope" value="Eukaryota"/>
</dbReference>
<dbReference type="Gene3D" id="3.60.110.10">
    <property type="entry name" value="Carbon-nitrogen hydrolase"/>
    <property type="match status" value="1"/>
</dbReference>
<dbReference type="HOGENOM" id="CLU_030130_6_0_1"/>
<dbReference type="EMBL" id="GL376635">
    <property type="status" value="NOT_ANNOTATED_CDS"/>
    <property type="molecule type" value="Genomic_DNA"/>
</dbReference>
<reference evidence="5" key="3">
    <citation type="submission" date="2015-02" db="UniProtKB">
        <authorList>
            <consortium name="EnsemblProtists"/>
        </authorList>
    </citation>
    <scope>IDENTIFICATION</scope>
    <source>
        <strain evidence="5">DAOM BR144</strain>
    </source>
</reference>
<protein>
    <recommendedName>
        <fullName evidence="4">CN hydrolase domain-containing protein</fullName>
    </recommendedName>
</protein>
<evidence type="ECO:0000259" key="4">
    <source>
        <dbReference type="PROSITE" id="PS50263"/>
    </source>
</evidence>
<dbReference type="SUPFAM" id="SSF56317">
    <property type="entry name" value="Carbon-nitrogen hydrolase"/>
    <property type="match status" value="1"/>
</dbReference>
<dbReference type="AlphaFoldDB" id="K3WP42"/>
<name>K3WP42_GLOUD</name>
<evidence type="ECO:0000256" key="2">
    <source>
        <dbReference type="ARBA" id="ARBA00022801"/>
    </source>
</evidence>
<feature type="domain" description="CN hydrolase" evidence="4">
    <location>
        <begin position="10"/>
        <end position="286"/>
    </location>
</feature>
<dbReference type="InterPro" id="IPR044149">
    <property type="entry name" value="Nitrilases_CHs"/>
</dbReference>
<dbReference type="PANTHER" id="PTHR46044:SF14">
    <property type="entry name" value="ARYLACETONITRILASE"/>
    <property type="match status" value="1"/>
</dbReference>
<sequence>MSSSSSPSVVRIAAVQAASGWLDLQASVDKTCSLIADAASGGAALVAFPECFIPGYPAWIWTRPLDPELTIRYIANSLRLDSAEMEQIRAAAAAHNVTVVLGFSENDGNSLYISQATISGATGELLMTRRKIKPTHMERTIFGDSSGDSLHNVVDVPEIGKVGALACWEHMQPLLKYHTHSQREEIHVAAWPALDPYVENGGGNWGMSREGCTALSQIYALEGGAFVLHASGVILQDGIDLMGTSQGPIYNTPGGGCAAIFGPDGCRLTEPLPPTQEGLVFADFDKRRILATRMLLDTCGHYSRPDMLWLGVDSRARKHVQYAHHGCQDQGTRDKI</sequence>
<feature type="active site" description="Proton acceptor" evidence="3">
    <location>
        <position position="50"/>
    </location>
</feature>
<dbReference type="VEuPathDB" id="FungiDB:PYU1_G006721"/>